<dbReference type="GO" id="GO:0045490">
    <property type="term" value="P:pectin catabolic process"/>
    <property type="evidence" value="ECO:0007669"/>
    <property type="project" value="UniProtKB-UniPathway"/>
</dbReference>
<comment type="catalytic activity">
    <reaction evidence="1 8">
        <text>Eliminative cleavage of (1-&gt;4)-alpha-D-galacturonan to give oligosaccharides with 4-deoxy-alpha-D-galact-4-enuronosyl groups at their non-reducing ends.</text>
        <dbReference type="EC" id="4.2.2.2"/>
    </reaction>
</comment>
<feature type="signal peptide" evidence="8">
    <location>
        <begin position="1"/>
        <end position="18"/>
    </location>
</feature>
<proteinExistence type="inferred from homology"/>
<evidence type="ECO:0000256" key="7">
    <source>
        <dbReference type="ARBA" id="ARBA00023239"/>
    </source>
</evidence>
<evidence type="ECO:0000256" key="6">
    <source>
        <dbReference type="ARBA" id="ARBA00022837"/>
    </source>
</evidence>
<dbReference type="AlphaFoldDB" id="A0A5A7R350"/>
<keyword evidence="6 8" id="KW-0106">Calcium</keyword>
<keyword evidence="7 8" id="KW-0456">Lyase</keyword>
<dbReference type="InterPro" id="IPR012334">
    <property type="entry name" value="Pectin_lyas_fold"/>
</dbReference>
<evidence type="ECO:0000256" key="4">
    <source>
        <dbReference type="ARBA" id="ARBA00022723"/>
    </source>
</evidence>
<dbReference type="Pfam" id="PF00544">
    <property type="entry name" value="Pectate_lyase_4"/>
    <property type="match status" value="1"/>
</dbReference>
<dbReference type="InterPro" id="IPR045032">
    <property type="entry name" value="PEL"/>
</dbReference>
<evidence type="ECO:0000256" key="2">
    <source>
        <dbReference type="ARBA" id="ARBA00005220"/>
    </source>
</evidence>
<dbReference type="PANTHER" id="PTHR31683:SF187">
    <property type="entry name" value="PECTATE LYASE 18-RELATED"/>
    <property type="match status" value="1"/>
</dbReference>
<evidence type="ECO:0000313" key="11">
    <source>
        <dbReference type="Proteomes" id="UP000325081"/>
    </source>
</evidence>
<dbReference type="OrthoDB" id="1637350at2759"/>
<dbReference type="UniPathway" id="UPA00545">
    <property type="reaction ID" value="UER00824"/>
</dbReference>
<keyword evidence="11" id="KW-1185">Reference proteome</keyword>
<keyword evidence="5 8" id="KW-0732">Signal</keyword>
<dbReference type="EC" id="4.2.2.2" evidence="3 8"/>
<feature type="domain" description="Pectate lyase" evidence="9">
    <location>
        <begin position="128"/>
        <end position="326"/>
    </location>
</feature>
<dbReference type="Gene3D" id="2.160.20.10">
    <property type="entry name" value="Single-stranded right-handed beta-helix, Pectin lyase-like"/>
    <property type="match status" value="1"/>
</dbReference>
<dbReference type="PRINTS" id="PR00807">
    <property type="entry name" value="AMBALLERGEN"/>
</dbReference>
<comment type="similarity">
    <text evidence="8">Belongs to the polysaccharide lyase 1 family.</text>
</comment>
<comment type="caution">
    <text evidence="10">The sequence shown here is derived from an EMBL/GenBank/DDBJ whole genome shotgun (WGS) entry which is preliminary data.</text>
</comment>
<evidence type="ECO:0000256" key="3">
    <source>
        <dbReference type="ARBA" id="ARBA00012272"/>
    </source>
</evidence>
<comment type="pathway">
    <text evidence="2 8">Glycan metabolism; pectin degradation; 2-dehydro-3-deoxy-D-gluconate from pectin: step 2/5.</text>
</comment>
<evidence type="ECO:0000256" key="8">
    <source>
        <dbReference type="RuleBase" id="RU361123"/>
    </source>
</evidence>
<reference evidence="11" key="1">
    <citation type="journal article" date="2019" name="Curr. Biol.">
        <title>Genome Sequence of Striga asiatica Provides Insight into the Evolution of Plant Parasitism.</title>
        <authorList>
            <person name="Yoshida S."/>
            <person name="Kim S."/>
            <person name="Wafula E.K."/>
            <person name="Tanskanen J."/>
            <person name="Kim Y.M."/>
            <person name="Honaas L."/>
            <person name="Yang Z."/>
            <person name="Spallek T."/>
            <person name="Conn C.E."/>
            <person name="Ichihashi Y."/>
            <person name="Cheong K."/>
            <person name="Cui S."/>
            <person name="Der J.P."/>
            <person name="Gundlach H."/>
            <person name="Jiao Y."/>
            <person name="Hori C."/>
            <person name="Ishida J.K."/>
            <person name="Kasahara H."/>
            <person name="Kiba T."/>
            <person name="Kim M.S."/>
            <person name="Koo N."/>
            <person name="Laohavisit A."/>
            <person name="Lee Y.H."/>
            <person name="Lumba S."/>
            <person name="McCourt P."/>
            <person name="Mortimer J.C."/>
            <person name="Mutuku J.M."/>
            <person name="Nomura T."/>
            <person name="Sasaki-Sekimoto Y."/>
            <person name="Seto Y."/>
            <person name="Wang Y."/>
            <person name="Wakatake T."/>
            <person name="Sakakibara H."/>
            <person name="Demura T."/>
            <person name="Yamaguchi S."/>
            <person name="Yoneyama K."/>
            <person name="Manabe R.I."/>
            <person name="Nelson D.C."/>
            <person name="Schulman A.H."/>
            <person name="Timko M.P."/>
            <person name="dePamphilis C.W."/>
            <person name="Choi D."/>
            <person name="Shirasu K."/>
        </authorList>
    </citation>
    <scope>NUCLEOTIDE SEQUENCE [LARGE SCALE GENOMIC DNA]</scope>
    <source>
        <strain evidence="11">cv. UVA1</strain>
    </source>
</reference>
<dbReference type="SMART" id="SM00656">
    <property type="entry name" value="Amb_all"/>
    <property type="match status" value="1"/>
</dbReference>
<dbReference type="InterPro" id="IPR018082">
    <property type="entry name" value="AmbAllergen"/>
</dbReference>
<dbReference type="InterPro" id="IPR002022">
    <property type="entry name" value="Pec_lyase"/>
</dbReference>
<dbReference type="Proteomes" id="UP000325081">
    <property type="component" value="Unassembled WGS sequence"/>
</dbReference>
<organism evidence="10 11">
    <name type="scientific">Striga asiatica</name>
    <name type="common">Asiatic witchweed</name>
    <name type="synonym">Buchnera asiatica</name>
    <dbReference type="NCBI Taxonomy" id="4170"/>
    <lineage>
        <taxon>Eukaryota</taxon>
        <taxon>Viridiplantae</taxon>
        <taxon>Streptophyta</taxon>
        <taxon>Embryophyta</taxon>
        <taxon>Tracheophyta</taxon>
        <taxon>Spermatophyta</taxon>
        <taxon>Magnoliopsida</taxon>
        <taxon>eudicotyledons</taxon>
        <taxon>Gunneridae</taxon>
        <taxon>Pentapetalae</taxon>
        <taxon>asterids</taxon>
        <taxon>lamiids</taxon>
        <taxon>Lamiales</taxon>
        <taxon>Orobanchaceae</taxon>
        <taxon>Buchnereae</taxon>
        <taxon>Striga</taxon>
    </lineage>
</organism>
<dbReference type="GO" id="GO:0046872">
    <property type="term" value="F:metal ion binding"/>
    <property type="evidence" value="ECO:0007669"/>
    <property type="project" value="UniProtKB-KW"/>
</dbReference>
<name>A0A5A7R350_STRAF</name>
<evidence type="ECO:0000259" key="9">
    <source>
        <dbReference type="SMART" id="SM00656"/>
    </source>
</evidence>
<sequence length="404" mass="44818">MSRSFLLVLLLLFTPGASVRPLPELIQHEIIGSNNGSSPRRDLGYLTSETGNTMDDCWLSSGENWQSLENRQNYAFCAQGFGKNALGGFGGKYYWVTDNSDSATNPKTGTLRHAVIQPDKLWILFEHDMEIVLEQELMISSYTTIDARDRKVSLTGNSGLTVQFANNVIITGLEIYNMASAGNAFVRDSPTHSGYRTQSDGDGIGLFTAKNVWIDHCELYHCTDGLVDVIQGSTNVTISNSFFHDHNEAILLGAHDNYADDVNMKITVAYNWFGDNITQRTPRIRFGFAHVLNNYWPCGWNMYAVGGSDGSTILAEGNIFVAPDSSWLKEVTHRQDTSPVNFISKHNEFDNYAYFVESGSLPETYQRASLLSATNAVNVRAVTAQAGTLWSNHKGHTEETCGQY</sequence>
<evidence type="ECO:0000256" key="5">
    <source>
        <dbReference type="ARBA" id="ARBA00022729"/>
    </source>
</evidence>
<feature type="chain" id="PRO_5023160304" description="Pectate lyase" evidence="8">
    <location>
        <begin position="19"/>
        <end position="404"/>
    </location>
</feature>
<dbReference type="GO" id="GO:0030570">
    <property type="term" value="F:pectate lyase activity"/>
    <property type="evidence" value="ECO:0007669"/>
    <property type="project" value="UniProtKB-EC"/>
</dbReference>
<evidence type="ECO:0000256" key="1">
    <source>
        <dbReference type="ARBA" id="ARBA00000695"/>
    </source>
</evidence>
<comment type="cofactor">
    <cofactor evidence="8">
        <name>Ca(2+)</name>
        <dbReference type="ChEBI" id="CHEBI:29108"/>
    </cofactor>
    <text evidence="8">Binds 1 Ca(2+) ion. Required for its activity.</text>
</comment>
<accession>A0A5A7R350</accession>
<dbReference type="EMBL" id="BKCP01010059">
    <property type="protein sequence ID" value="GER51889.1"/>
    <property type="molecule type" value="Genomic_DNA"/>
</dbReference>
<gene>
    <name evidence="10" type="ORF">STAS_29303</name>
</gene>
<dbReference type="InterPro" id="IPR011050">
    <property type="entry name" value="Pectin_lyase_fold/virulence"/>
</dbReference>
<keyword evidence="4 8" id="KW-0479">Metal-binding</keyword>
<evidence type="ECO:0000313" key="10">
    <source>
        <dbReference type="EMBL" id="GER51889.1"/>
    </source>
</evidence>
<protein>
    <recommendedName>
        <fullName evidence="3 8">Pectate lyase</fullName>
        <ecNumber evidence="3 8">4.2.2.2</ecNumber>
    </recommendedName>
</protein>
<dbReference type="SUPFAM" id="SSF51126">
    <property type="entry name" value="Pectin lyase-like"/>
    <property type="match status" value="1"/>
</dbReference>
<dbReference type="PANTHER" id="PTHR31683">
    <property type="entry name" value="PECTATE LYASE 18-RELATED"/>
    <property type="match status" value="1"/>
</dbReference>